<keyword evidence="3" id="KW-0808">Transferase</keyword>
<proteinExistence type="predicted"/>
<feature type="domain" description="Signal transduction histidine kinase internal region" evidence="2">
    <location>
        <begin position="168"/>
        <end position="236"/>
    </location>
</feature>
<evidence type="ECO:0000259" key="2">
    <source>
        <dbReference type="Pfam" id="PF06580"/>
    </source>
</evidence>
<sequence length="349" mass="40545">MTLDTVKKLFVHHPLFRLLSPLFSGTLVYLLILLINNNIGQLQETFLGQELYVCIGLAYLIQEYARLSLLWFERWSQPRNFVLKLVLHLIGSVVIGIGLVSAAIYLYFTYVLGYTPNHRELFIFNSIFSLITLIYLVLYLSYQFLYKVNTELITGEILAKEEIEADFRRFKKGINPELLFESLESLLVLMKKDTNRAELLCDHFSSVYRYMLARKKRELVPFLEELNVLNELLQLLAYLPYRKITLGRVGVTDTWIIPGSLLTVVERIIRSTIVSPEAHLTFDILEDSDRILIQYVPEEVLRGGFHTERLSDIAGSYQFYTDKPVQVVVKEPLKIVEIPKLKLDENSHY</sequence>
<evidence type="ECO:0000256" key="1">
    <source>
        <dbReference type="SAM" id="Phobius"/>
    </source>
</evidence>
<keyword evidence="4" id="KW-1185">Reference proteome</keyword>
<dbReference type="Proteomes" id="UP000276603">
    <property type="component" value="Unassembled WGS sequence"/>
</dbReference>
<feature type="transmembrane region" description="Helical" evidence="1">
    <location>
        <begin position="122"/>
        <end position="142"/>
    </location>
</feature>
<gene>
    <name evidence="3" type="ORF">D7Z94_09365</name>
</gene>
<keyword evidence="1" id="KW-0472">Membrane</keyword>
<feature type="transmembrane region" description="Helical" evidence="1">
    <location>
        <begin position="85"/>
        <end position="110"/>
    </location>
</feature>
<keyword evidence="3" id="KW-0418">Kinase</keyword>
<keyword evidence="1" id="KW-0812">Transmembrane</keyword>
<name>A0A3B0C8S9_9FLAO</name>
<dbReference type="AlphaFoldDB" id="A0A3B0C8S9"/>
<reference evidence="3 4" key="1">
    <citation type="submission" date="2018-10" db="EMBL/GenBank/DDBJ databases">
        <title>Ulvibacterium marinum gen. nov., sp. nov., a novel marine bacterium of the family Flavobacteriaceae, isolated from a culture of the green alga Ulva prolifera.</title>
        <authorList>
            <person name="Zhang Z."/>
        </authorList>
    </citation>
    <scope>NUCLEOTIDE SEQUENCE [LARGE SCALE GENOMIC DNA]</scope>
    <source>
        <strain evidence="3 4">CCMM003</strain>
    </source>
</reference>
<dbReference type="Pfam" id="PF06580">
    <property type="entry name" value="His_kinase"/>
    <property type="match status" value="1"/>
</dbReference>
<evidence type="ECO:0000313" key="3">
    <source>
        <dbReference type="EMBL" id="RKN81141.1"/>
    </source>
</evidence>
<dbReference type="GO" id="GO:0000155">
    <property type="term" value="F:phosphorelay sensor kinase activity"/>
    <property type="evidence" value="ECO:0007669"/>
    <property type="project" value="InterPro"/>
</dbReference>
<comment type="caution">
    <text evidence="3">The sequence shown here is derived from an EMBL/GenBank/DDBJ whole genome shotgun (WGS) entry which is preliminary data.</text>
</comment>
<dbReference type="EMBL" id="RBCJ01000002">
    <property type="protein sequence ID" value="RKN81141.1"/>
    <property type="molecule type" value="Genomic_DNA"/>
</dbReference>
<protein>
    <submittedName>
        <fullName evidence="3">Histidine kinase</fullName>
    </submittedName>
</protein>
<evidence type="ECO:0000313" key="4">
    <source>
        <dbReference type="Proteomes" id="UP000276603"/>
    </source>
</evidence>
<feature type="transmembrane region" description="Helical" evidence="1">
    <location>
        <begin position="15"/>
        <end position="35"/>
    </location>
</feature>
<accession>A0A3B0C8S9</accession>
<feature type="transmembrane region" description="Helical" evidence="1">
    <location>
        <begin position="47"/>
        <end position="65"/>
    </location>
</feature>
<keyword evidence="1" id="KW-1133">Transmembrane helix</keyword>
<dbReference type="InterPro" id="IPR010559">
    <property type="entry name" value="Sig_transdc_His_kin_internal"/>
</dbReference>
<dbReference type="GO" id="GO:0016020">
    <property type="term" value="C:membrane"/>
    <property type="evidence" value="ECO:0007669"/>
    <property type="project" value="InterPro"/>
</dbReference>
<organism evidence="3 4">
    <name type="scientific">Ulvibacterium marinum</name>
    <dbReference type="NCBI Taxonomy" id="2419782"/>
    <lineage>
        <taxon>Bacteria</taxon>
        <taxon>Pseudomonadati</taxon>
        <taxon>Bacteroidota</taxon>
        <taxon>Flavobacteriia</taxon>
        <taxon>Flavobacteriales</taxon>
        <taxon>Flavobacteriaceae</taxon>
        <taxon>Ulvibacterium</taxon>
    </lineage>
</organism>